<evidence type="ECO:0000313" key="1">
    <source>
        <dbReference type="EMBL" id="KAJ7747469.1"/>
    </source>
</evidence>
<evidence type="ECO:0000313" key="2">
    <source>
        <dbReference type="Proteomes" id="UP001215598"/>
    </source>
</evidence>
<organism evidence="1 2">
    <name type="scientific">Mycena metata</name>
    <dbReference type="NCBI Taxonomy" id="1033252"/>
    <lineage>
        <taxon>Eukaryota</taxon>
        <taxon>Fungi</taxon>
        <taxon>Dikarya</taxon>
        <taxon>Basidiomycota</taxon>
        <taxon>Agaricomycotina</taxon>
        <taxon>Agaricomycetes</taxon>
        <taxon>Agaricomycetidae</taxon>
        <taxon>Agaricales</taxon>
        <taxon>Marasmiineae</taxon>
        <taxon>Mycenaceae</taxon>
        <taxon>Mycena</taxon>
    </lineage>
</organism>
<name>A0AAD7IR56_9AGAR</name>
<evidence type="ECO:0008006" key="3">
    <source>
        <dbReference type="Google" id="ProtNLM"/>
    </source>
</evidence>
<comment type="caution">
    <text evidence="1">The sequence shown here is derived from an EMBL/GenBank/DDBJ whole genome shotgun (WGS) entry which is preliminary data.</text>
</comment>
<keyword evidence="2" id="KW-1185">Reference proteome</keyword>
<gene>
    <name evidence="1" type="ORF">B0H16DRAFT_1725902</name>
</gene>
<sequence length="470" mass="53065">MNDGDTPAGANYTNNMPPEIWEPIINLAAPEAFDNAERFAFFRRAVTQSFSYLRTIAFCSTFIWSSIRIHIQLSPKWLAFALQFATAQIHLLLDLRDLGLPNGANDPRSVYSRLIKLLERVRATAPRWQSFHLITEHPAIYRMVQQFYADLDTPNLAKVELDYLDLEGYSEFDVPLRTEHRSSSQDARWFKDRFPAINTITASTVTMNWEQVLAWSTLTVLDLSHLTFGSITPLTALISTSDKLTELSLVDIAFTPTEDDTQVASKSLTRLRVGLPSSSEGTGLTHLMARLVLPNLDDITIIAKCSSAENPFRPLQHLLPGVGALTLRGSYNNDTTHLRELFSRITRAHTIDLTRFRGDAFRALHDDLFQRTVAIPPLTIPPLKHILLHRENIAEVISLAALYCPFSERTMSRIDYLQLDLPMFEIPPVALALLHLVREVKFTGMVPYNTMLGDHAQLSLPTAHSVFRTT</sequence>
<accession>A0AAD7IR56</accession>
<dbReference type="AlphaFoldDB" id="A0AAD7IR56"/>
<proteinExistence type="predicted"/>
<dbReference type="EMBL" id="JARKIB010000076">
    <property type="protein sequence ID" value="KAJ7747469.1"/>
    <property type="molecule type" value="Genomic_DNA"/>
</dbReference>
<reference evidence="1" key="1">
    <citation type="submission" date="2023-03" db="EMBL/GenBank/DDBJ databases">
        <title>Massive genome expansion in bonnet fungi (Mycena s.s.) driven by repeated elements and novel gene families across ecological guilds.</title>
        <authorList>
            <consortium name="Lawrence Berkeley National Laboratory"/>
            <person name="Harder C.B."/>
            <person name="Miyauchi S."/>
            <person name="Viragh M."/>
            <person name="Kuo A."/>
            <person name="Thoen E."/>
            <person name="Andreopoulos B."/>
            <person name="Lu D."/>
            <person name="Skrede I."/>
            <person name="Drula E."/>
            <person name="Henrissat B."/>
            <person name="Morin E."/>
            <person name="Kohler A."/>
            <person name="Barry K."/>
            <person name="LaButti K."/>
            <person name="Morin E."/>
            <person name="Salamov A."/>
            <person name="Lipzen A."/>
            <person name="Mereny Z."/>
            <person name="Hegedus B."/>
            <person name="Baldrian P."/>
            <person name="Stursova M."/>
            <person name="Weitz H."/>
            <person name="Taylor A."/>
            <person name="Grigoriev I.V."/>
            <person name="Nagy L.G."/>
            <person name="Martin F."/>
            <person name="Kauserud H."/>
        </authorList>
    </citation>
    <scope>NUCLEOTIDE SEQUENCE</scope>
    <source>
        <strain evidence="1">CBHHK182m</strain>
    </source>
</reference>
<protein>
    <recommendedName>
        <fullName evidence="3">F-box domain-containing protein</fullName>
    </recommendedName>
</protein>
<dbReference type="Proteomes" id="UP001215598">
    <property type="component" value="Unassembled WGS sequence"/>
</dbReference>